<evidence type="ECO:0000313" key="2">
    <source>
        <dbReference type="EMBL" id="MPC69673.1"/>
    </source>
</evidence>
<gene>
    <name evidence="2" type="ORF">E2C01_063903</name>
</gene>
<dbReference type="EMBL" id="VSRR010029811">
    <property type="protein sequence ID" value="MPC69673.1"/>
    <property type="molecule type" value="Genomic_DNA"/>
</dbReference>
<feature type="region of interest" description="Disordered" evidence="1">
    <location>
        <begin position="1"/>
        <end position="34"/>
    </location>
</feature>
<dbReference type="AlphaFoldDB" id="A0A5B7HHP2"/>
<dbReference type="Proteomes" id="UP000324222">
    <property type="component" value="Unassembled WGS sequence"/>
</dbReference>
<protein>
    <submittedName>
        <fullName evidence="2">Uncharacterized protein</fullName>
    </submittedName>
</protein>
<comment type="caution">
    <text evidence="2">The sequence shown here is derived from an EMBL/GenBank/DDBJ whole genome shotgun (WGS) entry which is preliminary data.</text>
</comment>
<evidence type="ECO:0000256" key="1">
    <source>
        <dbReference type="SAM" id="MobiDB-lite"/>
    </source>
</evidence>
<reference evidence="2 3" key="1">
    <citation type="submission" date="2019-05" db="EMBL/GenBank/DDBJ databases">
        <title>Another draft genome of Portunus trituberculatus and its Hox gene families provides insights of decapod evolution.</title>
        <authorList>
            <person name="Jeong J.-H."/>
            <person name="Song I."/>
            <person name="Kim S."/>
            <person name="Choi T."/>
            <person name="Kim D."/>
            <person name="Ryu S."/>
            <person name="Kim W."/>
        </authorList>
    </citation>
    <scope>NUCLEOTIDE SEQUENCE [LARGE SCALE GENOMIC DNA]</scope>
    <source>
        <tissue evidence="2">Muscle</tissue>
    </source>
</reference>
<feature type="compositionally biased region" description="Basic and acidic residues" evidence="1">
    <location>
        <begin position="8"/>
        <end position="21"/>
    </location>
</feature>
<keyword evidence="3" id="KW-1185">Reference proteome</keyword>
<sequence>MEGGTNTEGRRERKEGGKGGGKEAVPILGPISPPRRIFDGKASKWYVAWTTGRLPDPTLTTLSTKSLPH</sequence>
<accession>A0A5B7HHP2</accession>
<proteinExistence type="predicted"/>
<name>A0A5B7HHP2_PORTR</name>
<organism evidence="2 3">
    <name type="scientific">Portunus trituberculatus</name>
    <name type="common">Swimming crab</name>
    <name type="synonym">Neptunus trituberculatus</name>
    <dbReference type="NCBI Taxonomy" id="210409"/>
    <lineage>
        <taxon>Eukaryota</taxon>
        <taxon>Metazoa</taxon>
        <taxon>Ecdysozoa</taxon>
        <taxon>Arthropoda</taxon>
        <taxon>Crustacea</taxon>
        <taxon>Multicrustacea</taxon>
        <taxon>Malacostraca</taxon>
        <taxon>Eumalacostraca</taxon>
        <taxon>Eucarida</taxon>
        <taxon>Decapoda</taxon>
        <taxon>Pleocyemata</taxon>
        <taxon>Brachyura</taxon>
        <taxon>Eubrachyura</taxon>
        <taxon>Portunoidea</taxon>
        <taxon>Portunidae</taxon>
        <taxon>Portuninae</taxon>
        <taxon>Portunus</taxon>
    </lineage>
</organism>
<evidence type="ECO:0000313" key="3">
    <source>
        <dbReference type="Proteomes" id="UP000324222"/>
    </source>
</evidence>